<dbReference type="AlphaFoldDB" id="A0A0D2FG74"/>
<keyword evidence="2" id="KW-1185">Reference proteome</keyword>
<name>A0A0D2FG74_9EURO</name>
<gene>
    <name evidence="1" type="ORF">PV04_08023</name>
</gene>
<sequence>MAPSRAAWQPSGRDTCYNHHAGVHPQTIFAAPPLAARPVLFCCPVAENNPAHLPRSFVNPGRHVMNKQLRSFLDCADDAELTLPKCDVSHMIEVTTRAIHTPPAIGRPTEEQWNLPAKHNDNPLNTYTPPLEVDSNMSVDGDESSEAELPRSTWQSMSTRYFITQPSNDEWQLPPNSKAYREHHPEPRPSRAVHEKYMEIPPFHNWPFTSESIPGGNSGPAGARPWMPACSIVMWCPKHSNFYEVHAMS</sequence>
<organism evidence="1 2">
    <name type="scientific">Phialophora macrospora</name>
    <dbReference type="NCBI Taxonomy" id="1851006"/>
    <lineage>
        <taxon>Eukaryota</taxon>
        <taxon>Fungi</taxon>
        <taxon>Dikarya</taxon>
        <taxon>Ascomycota</taxon>
        <taxon>Pezizomycotina</taxon>
        <taxon>Eurotiomycetes</taxon>
        <taxon>Chaetothyriomycetidae</taxon>
        <taxon>Chaetothyriales</taxon>
        <taxon>Herpotrichiellaceae</taxon>
        <taxon>Phialophora</taxon>
    </lineage>
</organism>
<protein>
    <submittedName>
        <fullName evidence="1">Uncharacterized protein</fullName>
    </submittedName>
</protein>
<reference evidence="1 2" key="1">
    <citation type="submission" date="2015-01" db="EMBL/GenBank/DDBJ databases">
        <title>The Genome Sequence of Capronia semiimmersa CBS27337.</title>
        <authorList>
            <consortium name="The Broad Institute Genomics Platform"/>
            <person name="Cuomo C."/>
            <person name="de Hoog S."/>
            <person name="Gorbushina A."/>
            <person name="Stielow B."/>
            <person name="Teixiera M."/>
            <person name="Abouelleil A."/>
            <person name="Chapman S.B."/>
            <person name="Priest M."/>
            <person name="Young S.K."/>
            <person name="Wortman J."/>
            <person name="Nusbaum C."/>
            <person name="Birren B."/>
        </authorList>
    </citation>
    <scope>NUCLEOTIDE SEQUENCE [LARGE SCALE GENOMIC DNA]</scope>
    <source>
        <strain evidence="1 2">CBS 27337</strain>
    </source>
</reference>
<proteinExistence type="predicted"/>
<accession>A0A0D2FG74</accession>
<dbReference type="Proteomes" id="UP000054266">
    <property type="component" value="Unassembled WGS sequence"/>
</dbReference>
<evidence type="ECO:0000313" key="2">
    <source>
        <dbReference type="Proteomes" id="UP000054266"/>
    </source>
</evidence>
<dbReference type="EMBL" id="KN846960">
    <property type="protein sequence ID" value="KIW65800.1"/>
    <property type="molecule type" value="Genomic_DNA"/>
</dbReference>
<dbReference type="HOGENOM" id="CLU_097609_0_0_1"/>
<evidence type="ECO:0000313" key="1">
    <source>
        <dbReference type="EMBL" id="KIW65800.1"/>
    </source>
</evidence>